<comment type="caution">
    <text evidence="1">The sequence shown here is derived from an EMBL/GenBank/DDBJ whole genome shotgun (WGS) entry which is preliminary data.</text>
</comment>
<proteinExistence type="predicted"/>
<protein>
    <submittedName>
        <fullName evidence="1">Uncharacterized protein</fullName>
    </submittedName>
</protein>
<sequence length="44" mass="4835">MAALGLRKSIVAITNSGKTSLLYLQFVWRTTSFLTTLSVRSSSQ</sequence>
<dbReference type="HOGENOM" id="CLU_3220351_0_0_10"/>
<gene>
    <name evidence="1" type="ORF">HMPREF0973_00505</name>
</gene>
<keyword evidence="2" id="KW-1185">Reference proteome</keyword>
<evidence type="ECO:0000313" key="2">
    <source>
        <dbReference type="Proteomes" id="UP000003327"/>
    </source>
</evidence>
<evidence type="ECO:0000313" key="1">
    <source>
        <dbReference type="EMBL" id="EEX19564.1"/>
    </source>
</evidence>
<dbReference type="Proteomes" id="UP000003327">
    <property type="component" value="Unassembled WGS sequence"/>
</dbReference>
<dbReference type="EMBL" id="ACVA01000013">
    <property type="protein sequence ID" value="EEX19564.1"/>
    <property type="molecule type" value="Genomic_DNA"/>
</dbReference>
<organism evidence="1 2">
    <name type="scientific">Prevotella veroralis F0319</name>
    <dbReference type="NCBI Taxonomy" id="649761"/>
    <lineage>
        <taxon>Bacteria</taxon>
        <taxon>Pseudomonadati</taxon>
        <taxon>Bacteroidota</taxon>
        <taxon>Bacteroidia</taxon>
        <taxon>Bacteroidales</taxon>
        <taxon>Prevotellaceae</taxon>
        <taxon>Prevotella</taxon>
    </lineage>
</organism>
<name>C9MLN0_9BACT</name>
<accession>C9MLN0</accession>
<dbReference type="AlphaFoldDB" id="C9MLN0"/>
<reference evidence="1 2" key="1">
    <citation type="submission" date="2009-09" db="EMBL/GenBank/DDBJ databases">
        <authorList>
            <person name="Weinstock G."/>
            <person name="Sodergren E."/>
            <person name="Clifton S."/>
            <person name="Fulton L."/>
            <person name="Fulton B."/>
            <person name="Courtney L."/>
            <person name="Fronick C."/>
            <person name="Harrison M."/>
            <person name="Strong C."/>
            <person name="Farmer C."/>
            <person name="Delahaunty K."/>
            <person name="Markovic C."/>
            <person name="Hall O."/>
            <person name="Minx P."/>
            <person name="Tomlinson C."/>
            <person name="Mitreva M."/>
            <person name="Nelson J."/>
            <person name="Hou S."/>
            <person name="Wollam A."/>
            <person name="Pepin K.H."/>
            <person name="Johnson M."/>
            <person name="Bhonagiri V."/>
            <person name="Nash W.E."/>
            <person name="Warren W."/>
            <person name="Chinwalla A."/>
            <person name="Mardis E.R."/>
            <person name="Wilson R.K."/>
        </authorList>
    </citation>
    <scope>NUCLEOTIDE SEQUENCE [LARGE SCALE GENOMIC DNA]</scope>
    <source>
        <strain evidence="1 2">F0319</strain>
    </source>
</reference>